<dbReference type="Proteomes" id="UP000192501">
    <property type="component" value="Unassembled WGS sequence"/>
</dbReference>
<evidence type="ECO:0000256" key="1">
    <source>
        <dbReference type="ARBA" id="ARBA00010444"/>
    </source>
</evidence>
<keyword evidence="6" id="KW-1185">Reference proteome</keyword>
<proteinExistence type="inferred from homology"/>
<evidence type="ECO:0000313" key="5">
    <source>
        <dbReference type="EMBL" id="ORE00436.1"/>
    </source>
</evidence>
<comment type="caution">
    <text evidence="4">The sequence shown here is derived from an EMBL/GenBank/DDBJ whole genome shotgun (WGS) entry which is preliminary data.</text>
</comment>
<dbReference type="Proteomes" id="UP000192356">
    <property type="component" value="Unassembled WGS sequence"/>
</dbReference>
<dbReference type="GO" id="GO:0003735">
    <property type="term" value="F:structural constituent of ribosome"/>
    <property type="evidence" value="ECO:0007669"/>
    <property type="project" value="InterPro"/>
</dbReference>
<organism evidence="4 6">
    <name type="scientific">Hepatospora eriocheir</name>
    <dbReference type="NCBI Taxonomy" id="1081669"/>
    <lineage>
        <taxon>Eukaryota</taxon>
        <taxon>Fungi</taxon>
        <taxon>Fungi incertae sedis</taxon>
        <taxon>Microsporidia</taxon>
        <taxon>Hepatosporidae</taxon>
        <taxon>Hepatospora</taxon>
    </lineage>
</organism>
<dbReference type="PANTHER" id="PTHR10732:SF0">
    <property type="entry name" value="40S RIBOSOMAL PROTEIN S17"/>
    <property type="match status" value="1"/>
</dbReference>
<dbReference type="OrthoDB" id="1727351at2759"/>
<evidence type="ECO:0000313" key="7">
    <source>
        <dbReference type="Proteomes" id="UP000192501"/>
    </source>
</evidence>
<dbReference type="VEuPathDB" id="MicrosporidiaDB:A0H76_858"/>
<sequence>MGKIRGKSIKIAAKKVLELYYMRISRDYYNNHAVVMDVVETNKKTGNQIAGYVTHLYQRIQKSGTVKGVHIKSHEEDKERKENLIPKVGILDTETVFVDRLTNSMLKKYGISGANYVVVDNESYKKVN</sequence>
<dbReference type="AlphaFoldDB" id="A0A1X0QCK5"/>
<keyword evidence="3" id="KW-0687">Ribonucleoprotein</keyword>
<dbReference type="EMBL" id="LTAI01000020">
    <property type="protein sequence ID" value="ORE00436.1"/>
    <property type="molecule type" value="Genomic_DNA"/>
</dbReference>
<dbReference type="GO" id="GO:0005840">
    <property type="term" value="C:ribosome"/>
    <property type="evidence" value="ECO:0007669"/>
    <property type="project" value="UniProtKB-KW"/>
</dbReference>
<evidence type="ECO:0000256" key="2">
    <source>
        <dbReference type="ARBA" id="ARBA00022980"/>
    </source>
</evidence>
<dbReference type="Gene3D" id="1.10.60.20">
    <property type="entry name" value="Ribosomal protein S17e-like"/>
    <property type="match status" value="1"/>
</dbReference>
<dbReference type="GO" id="GO:1990904">
    <property type="term" value="C:ribonucleoprotein complex"/>
    <property type="evidence" value="ECO:0007669"/>
    <property type="project" value="UniProtKB-KW"/>
</dbReference>
<dbReference type="InterPro" id="IPR036401">
    <property type="entry name" value="Ribosomal_eS17_sf"/>
</dbReference>
<protein>
    <submittedName>
        <fullName evidence="4">RS17</fullName>
    </submittedName>
</protein>
<evidence type="ECO:0000313" key="6">
    <source>
        <dbReference type="Proteomes" id="UP000192356"/>
    </source>
</evidence>
<name>A0A1X0QCK5_9MICR</name>
<dbReference type="InterPro" id="IPR001210">
    <property type="entry name" value="Ribosomal_eS17"/>
</dbReference>
<accession>A0A1X0QCK5</accession>
<dbReference type="GO" id="GO:0006412">
    <property type="term" value="P:translation"/>
    <property type="evidence" value="ECO:0007669"/>
    <property type="project" value="InterPro"/>
</dbReference>
<evidence type="ECO:0000313" key="4">
    <source>
        <dbReference type="EMBL" id="ORD97472.1"/>
    </source>
</evidence>
<gene>
    <name evidence="4" type="primary">RS17</name>
    <name evidence="5" type="ORF">A0H76_858</name>
    <name evidence="4" type="ORF">HERIO_653</name>
</gene>
<evidence type="ECO:0000256" key="3">
    <source>
        <dbReference type="ARBA" id="ARBA00023274"/>
    </source>
</evidence>
<comment type="similarity">
    <text evidence="1">Belongs to the eukaryotic ribosomal protein eS17 family.</text>
</comment>
<reference evidence="6 7" key="1">
    <citation type="journal article" date="2017" name="Environ. Microbiol.">
        <title>Decay of the glycolytic pathway and adaptation to intranuclear parasitism within Enterocytozoonidae microsporidia.</title>
        <authorList>
            <person name="Wiredu Boakye D."/>
            <person name="Jaroenlak P."/>
            <person name="Prachumwat A."/>
            <person name="Williams T.A."/>
            <person name="Bateman K.S."/>
            <person name="Itsathitphaisarn O."/>
            <person name="Sritunyalucksana K."/>
            <person name="Paszkiewicz K.H."/>
            <person name="Moore K.A."/>
            <person name="Stentiford G.D."/>
            <person name="Williams B.A."/>
        </authorList>
    </citation>
    <scope>NUCLEOTIDE SEQUENCE [LARGE SCALE GENOMIC DNA]</scope>
    <source>
        <strain evidence="7">canceri</strain>
        <strain evidence="5">Canceri</strain>
        <strain evidence="4 6">GB1</strain>
    </source>
</reference>
<keyword evidence="2" id="KW-0689">Ribosomal protein</keyword>
<dbReference type="VEuPathDB" id="MicrosporidiaDB:HERIO_653"/>
<dbReference type="EMBL" id="LVKB01000021">
    <property type="protein sequence ID" value="ORD97472.1"/>
    <property type="molecule type" value="Genomic_DNA"/>
</dbReference>
<dbReference type="Pfam" id="PF00833">
    <property type="entry name" value="Ribosomal_S17e"/>
    <property type="match status" value="1"/>
</dbReference>
<dbReference type="SUPFAM" id="SSF116820">
    <property type="entry name" value="Rps17e-like"/>
    <property type="match status" value="1"/>
</dbReference>
<dbReference type="PANTHER" id="PTHR10732">
    <property type="entry name" value="40S RIBOSOMAL PROTEIN S17"/>
    <property type="match status" value="1"/>
</dbReference>